<accession>D7EA22</accession>
<dbReference type="GO" id="GO:0003700">
    <property type="term" value="F:DNA-binding transcription factor activity"/>
    <property type="evidence" value="ECO:0007669"/>
    <property type="project" value="InterPro"/>
</dbReference>
<keyword evidence="6" id="KW-1185">Reference proteome</keyword>
<evidence type="ECO:0000256" key="2">
    <source>
        <dbReference type="ARBA" id="ARBA00023125"/>
    </source>
</evidence>
<dbReference type="InterPro" id="IPR051011">
    <property type="entry name" value="Metal_resp_trans_reg"/>
</dbReference>
<dbReference type="PRINTS" id="PR00778">
    <property type="entry name" value="HTHARSR"/>
</dbReference>
<dbReference type="OrthoDB" id="46231at2157"/>
<dbReference type="SMART" id="SM00418">
    <property type="entry name" value="HTH_ARSR"/>
    <property type="match status" value="1"/>
</dbReference>
<dbReference type="PROSITE" id="PS50987">
    <property type="entry name" value="HTH_ARSR_2"/>
    <property type="match status" value="1"/>
</dbReference>
<dbReference type="EMBL" id="CP002069">
    <property type="protein sequence ID" value="ADI74693.1"/>
    <property type="molecule type" value="Genomic_DNA"/>
</dbReference>
<feature type="domain" description="HTH arsR-type" evidence="4">
    <location>
        <begin position="22"/>
        <end position="106"/>
    </location>
</feature>
<dbReference type="NCBIfam" id="NF033788">
    <property type="entry name" value="HTH_metalloreg"/>
    <property type="match status" value="1"/>
</dbReference>
<evidence type="ECO:0000256" key="3">
    <source>
        <dbReference type="ARBA" id="ARBA00023163"/>
    </source>
</evidence>
<keyword evidence="3" id="KW-0804">Transcription</keyword>
<dbReference type="PANTHER" id="PTHR43132:SF2">
    <property type="entry name" value="ARSENICAL RESISTANCE OPERON REPRESSOR ARSR-RELATED"/>
    <property type="match status" value="1"/>
</dbReference>
<protein>
    <submittedName>
        <fullName evidence="5">Transcriptional regulator, ArsR family</fullName>
    </submittedName>
</protein>
<proteinExistence type="predicted"/>
<dbReference type="CDD" id="cd00090">
    <property type="entry name" value="HTH_ARSR"/>
    <property type="match status" value="1"/>
</dbReference>
<evidence type="ECO:0000313" key="5">
    <source>
        <dbReference type="EMBL" id="ADI74693.1"/>
    </source>
</evidence>
<evidence type="ECO:0000256" key="1">
    <source>
        <dbReference type="ARBA" id="ARBA00023015"/>
    </source>
</evidence>
<dbReference type="RefSeq" id="WP_013195258.1">
    <property type="nucleotide sequence ID" value="NC_014253.1"/>
</dbReference>
<reference evidence="5 6" key="1">
    <citation type="submission" date="2010-06" db="EMBL/GenBank/DDBJ databases">
        <title>Complete sequence chromosome of Methanohalobium evestigatum Z-7303.</title>
        <authorList>
            <consortium name="US DOE Joint Genome Institute"/>
            <person name="Lucas S."/>
            <person name="Copeland A."/>
            <person name="Lapidus A."/>
            <person name="Cheng J.-F."/>
            <person name="Bruce D."/>
            <person name="Goodwin L."/>
            <person name="Pitluck S."/>
            <person name="Saunders E."/>
            <person name="Detter J.C."/>
            <person name="Han C."/>
            <person name="Tapia R."/>
            <person name="Land M."/>
            <person name="Hauser L."/>
            <person name="Kyrpides N."/>
            <person name="Mikhailova N."/>
            <person name="Sieprawska-Lupa M."/>
            <person name="Whitman W.B."/>
            <person name="Anderson I."/>
            <person name="Woyke T."/>
        </authorList>
    </citation>
    <scope>NUCLEOTIDE SEQUENCE [LARGE SCALE GENOMIC DNA]</scope>
    <source>
        <strain evidence="6">ATCC BAA-1072 / DSM 3721 / NBRC 107634 / OCM 161 / Z-7303</strain>
    </source>
</reference>
<dbReference type="KEGG" id="mev:Metev_1859"/>
<organism evidence="5 6">
    <name type="scientific">Methanohalobium evestigatum (strain ATCC BAA-1072 / DSM 3721 / NBRC 107634 / OCM 161 / Z-7303)</name>
    <dbReference type="NCBI Taxonomy" id="644295"/>
    <lineage>
        <taxon>Archaea</taxon>
        <taxon>Methanobacteriati</taxon>
        <taxon>Methanobacteriota</taxon>
        <taxon>Stenosarchaea group</taxon>
        <taxon>Methanomicrobia</taxon>
        <taxon>Methanosarcinales</taxon>
        <taxon>Methanosarcinaceae</taxon>
        <taxon>Methanohalobium</taxon>
    </lineage>
</organism>
<keyword evidence="1" id="KW-0805">Transcription regulation</keyword>
<dbReference type="Proteomes" id="UP000000391">
    <property type="component" value="Chromosome"/>
</dbReference>
<dbReference type="GO" id="GO:0003677">
    <property type="term" value="F:DNA binding"/>
    <property type="evidence" value="ECO:0007669"/>
    <property type="project" value="UniProtKB-KW"/>
</dbReference>
<dbReference type="SUPFAM" id="SSF46785">
    <property type="entry name" value="Winged helix' DNA-binding domain"/>
    <property type="match status" value="1"/>
</dbReference>
<dbReference type="STRING" id="644295.Metev_1859"/>
<name>D7EA22_METEZ</name>
<dbReference type="GeneID" id="9347514"/>
<dbReference type="AlphaFoldDB" id="D7EA22"/>
<evidence type="ECO:0000313" key="6">
    <source>
        <dbReference type="Proteomes" id="UP000000391"/>
    </source>
</evidence>
<dbReference type="InterPro" id="IPR001845">
    <property type="entry name" value="HTH_ArsR_DNA-bd_dom"/>
</dbReference>
<dbReference type="Pfam" id="PF01022">
    <property type="entry name" value="HTH_5"/>
    <property type="match status" value="1"/>
</dbReference>
<sequence>MDYRECERLDEELIKSLESSAPDDNTISKMSRVFQALQSKSRLKILLILSKKSMRVCEMVYALGMSQSAISHSLRVLNYLDLDRMDKRGKTIYSIADEHILTYSNG</sequence>
<dbReference type="InterPro" id="IPR011991">
    <property type="entry name" value="ArsR-like_HTH"/>
</dbReference>
<dbReference type="PANTHER" id="PTHR43132">
    <property type="entry name" value="ARSENICAL RESISTANCE OPERON REPRESSOR ARSR-RELATED"/>
    <property type="match status" value="1"/>
</dbReference>
<evidence type="ECO:0000259" key="4">
    <source>
        <dbReference type="PROSITE" id="PS50987"/>
    </source>
</evidence>
<keyword evidence="2" id="KW-0238">DNA-binding</keyword>
<dbReference type="HOGENOM" id="CLU_097806_7_3_2"/>
<gene>
    <name evidence="5" type="ordered locus">Metev_1859</name>
</gene>
<dbReference type="InterPro" id="IPR036390">
    <property type="entry name" value="WH_DNA-bd_sf"/>
</dbReference>
<dbReference type="InterPro" id="IPR036388">
    <property type="entry name" value="WH-like_DNA-bd_sf"/>
</dbReference>
<dbReference type="Gene3D" id="1.10.10.10">
    <property type="entry name" value="Winged helix-like DNA-binding domain superfamily/Winged helix DNA-binding domain"/>
    <property type="match status" value="1"/>
</dbReference>